<evidence type="ECO:0000313" key="2">
    <source>
        <dbReference type="EMBL" id="QPC83888.1"/>
    </source>
</evidence>
<dbReference type="GO" id="GO:0016740">
    <property type="term" value="F:transferase activity"/>
    <property type="evidence" value="ECO:0007669"/>
    <property type="project" value="UniProtKB-KW"/>
</dbReference>
<proteinExistence type="predicted"/>
<name>A0A7S8EBU2_9CHLR</name>
<dbReference type="Pfam" id="PF01636">
    <property type="entry name" value="APH"/>
    <property type="match status" value="1"/>
</dbReference>
<evidence type="ECO:0000313" key="3">
    <source>
        <dbReference type="Proteomes" id="UP000594468"/>
    </source>
</evidence>
<dbReference type="EMBL" id="CP062983">
    <property type="protein sequence ID" value="QPC83888.1"/>
    <property type="molecule type" value="Genomic_DNA"/>
</dbReference>
<dbReference type="SUPFAM" id="SSF56112">
    <property type="entry name" value="Protein kinase-like (PK-like)"/>
    <property type="match status" value="1"/>
</dbReference>
<dbReference type="Gene3D" id="3.30.200.20">
    <property type="entry name" value="Phosphorylase Kinase, domain 1"/>
    <property type="match status" value="1"/>
</dbReference>
<dbReference type="Proteomes" id="UP000594468">
    <property type="component" value="Chromosome"/>
</dbReference>
<organism evidence="2 3">
    <name type="scientific">Phototrophicus methaneseepsis</name>
    <dbReference type="NCBI Taxonomy" id="2710758"/>
    <lineage>
        <taxon>Bacteria</taxon>
        <taxon>Bacillati</taxon>
        <taxon>Chloroflexota</taxon>
        <taxon>Candidatus Thermofontia</taxon>
        <taxon>Phototrophicales</taxon>
        <taxon>Phototrophicaceae</taxon>
        <taxon>Phototrophicus</taxon>
    </lineage>
</organism>
<dbReference type="InterPro" id="IPR002575">
    <property type="entry name" value="Aminoglycoside_PTrfase"/>
</dbReference>
<sequence>MLERPNIADSDLMACLQAAYELPIATVEFLPLGADTNTAVFKAWGDEADDEASTYFVKLRSGPFDEMSIVVPSYLHDKHVEHLIAPLPTRTQRLWASLGDYKVALFPFVAGRDGYDVDLLDRHWVEMGQVLKAIHTMALPTTILERLQRETYPANWREKVHMFQKMAADTPFADPIAAELAAFLKDKAAIVMGLVQRAEQLAAVLKQQPEPFVLCHGDLHAGNVLIDGEQHLYIVDWDTLVLAPRERDLMFVGGGLYLNKRTPEQEEGLFYQGYGAVQANPVALAYYRYERIIQDIAEFCSELLLTDAGGEDRPNSLRLLRSQFRPDSVIAMAYRSESALPQAYKTGDFAFQPSRL</sequence>
<dbReference type="KEGG" id="pmet:G4Y79_05785"/>
<dbReference type="InterPro" id="IPR011009">
    <property type="entry name" value="Kinase-like_dom_sf"/>
</dbReference>
<keyword evidence="2" id="KW-0808">Transferase</keyword>
<dbReference type="Gene3D" id="1.20.58.840">
    <property type="match status" value="1"/>
</dbReference>
<accession>A0A7S8EBU2</accession>
<protein>
    <submittedName>
        <fullName evidence="2">Aminoglycoside phosphotransferase family protein</fullName>
    </submittedName>
</protein>
<gene>
    <name evidence="2" type="ORF">G4Y79_05785</name>
</gene>
<dbReference type="Gene3D" id="1.10.510.10">
    <property type="entry name" value="Transferase(Phosphotransferase) domain 1"/>
    <property type="match status" value="1"/>
</dbReference>
<keyword evidence="3" id="KW-1185">Reference proteome</keyword>
<dbReference type="RefSeq" id="WP_195171952.1">
    <property type="nucleotide sequence ID" value="NZ_CP062983.1"/>
</dbReference>
<reference evidence="2 3" key="1">
    <citation type="submission" date="2020-02" db="EMBL/GenBank/DDBJ databases">
        <authorList>
            <person name="Zheng R.K."/>
            <person name="Sun C.M."/>
        </authorList>
    </citation>
    <scope>NUCLEOTIDE SEQUENCE [LARGE SCALE GENOMIC DNA]</scope>
    <source>
        <strain evidence="3">rifampicinis</strain>
    </source>
</reference>
<feature type="domain" description="Aminoglycoside phosphotransferase" evidence="1">
    <location>
        <begin position="99"/>
        <end position="274"/>
    </location>
</feature>
<evidence type="ECO:0000259" key="1">
    <source>
        <dbReference type="Pfam" id="PF01636"/>
    </source>
</evidence>
<dbReference type="AlphaFoldDB" id="A0A7S8EBU2"/>